<dbReference type="SUPFAM" id="SSF56672">
    <property type="entry name" value="DNA/RNA polymerases"/>
    <property type="match status" value="1"/>
</dbReference>
<feature type="region of interest" description="Disordered" evidence="5">
    <location>
        <begin position="266"/>
        <end position="293"/>
    </location>
</feature>
<dbReference type="InterPro" id="IPR043502">
    <property type="entry name" value="DNA/RNA_pol_sf"/>
</dbReference>
<dbReference type="PROSITE" id="PS50878">
    <property type="entry name" value="RT_POL"/>
    <property type="match status" value="1"/>
</dbReference>
<keyword evidence="2" id="KW-0378">Hydrolase</keyword>
<protein>
    <submittedName>
        <fullName evidence="8">Uncharacterized protein</fullName>
    </submittedName>
</protein>
<dbReference type="PANTHER" id="PTHR37984">
    <property type="entry name" value="PROTEIN CBG26694"/>
    <property type="match status" value="1"/>
</dbReference>
<dbReference type="InterPro" id="IPR041577">
    <property type="entry name" value="RT_RNaseH_2"/>
</dbReference>
<feature type="domain" description="Reverse transcriptase" evidence="7">
    <location>
        <begin position="366"/>
        <end position="543"/>
    </location>
</feature>
<evidence type="ECO:0000256" key="2">
    <source>
        <dbReference type="ARBA" id="ARBA00022750"/>
    </source>
</evidence>
<keyword evidence="4" id="KW-0863">Zinc-finger</keyword>
<evidence type="ECO:0000256" key="4">
    <source>
        <dbReference type="PROSITE-ProRule" id="PRU00047"/>
    </source>
</evidence>
<dbReference type="InterPro" id="IPR050951">
    <property type="entry name" value="Retrovirus_Pol_polyprotein"/>
</dbReference>
<dbReference type="RefSeq" id="XP_062704526.1">
    <property type="nucleotide sequence ID" value="XM_062848542.1"/>
</dbReference>
<reference evidence="9" key="1">
    <citation type="journal article" date="2015" name="Proc. Natl. Acad. Sci. U.S.A.">
        <title>Genome sequence of the Asian Tiger mosquito, Aedes albopictus, reveals insights into its biology, genetics, and evolution.</title>
        <authorList>
            <person name="Chen X.G."/>
            <person name="Jiang X."/>
            <person name="Gu J."/>
            <person name="Xu M."/>
            <person name="Wu Y."/>
            <person name="Deng Y."/>
            <person name="Zhang C."/>
            <person name="Bonizzoni M."/>
            <person name="Dermauw W."/>
            <person name="Vontas J."/>
            <person name="Armbruster P."/>
            <person name="Huang X."/>
            <person name="Yang Y."/>
            <person name="Zhang H."/>
            <person name="He W."/>
            <person name="Peng H."/>
            <person name="Liu Y."/>
            <person name="Wu K."/>
            <person name="Chen J."/>
            <person name="Lirakis M."/>
            <person name="Topalis P."/>
            <person name="Van Leeuwen T."/>
            <person name="Hall A.B."/>
            <person name="Jiang X."/>
            <person name="Thorpe C."/>
            <person name="Mueller R.L."/>
            <person name="Sun C."/>
            <person name="Waterhouse R.M."/>
            <person name="Yan G."/>
            <person name="Tu Z.J."/>
            <person name="Fang X."/>
            <person name="James A.A."/>
        </authorList>
    </citation>
    <scope>NUCLEOTIDE SEQUENCE [LARGE SCALE GENOMIC DNA]</scope>
    <source>
        <strain evidence="9">Foshan</strain>
    </source>
</reference>
<dbReference type="Gene3D" id="3.10.10.10">
    <property type="entry name" value="HIV Type 1 Reverse Transcriptase, subunit A, domain 1"/>
    <property type="match status" value="1"/>
</dbReference>
<evidence type="ECO:0000313" key="8">
    <source>
        <dbReference type="EnsemblMetazoa" id="AALFPA23_014452.P21001"/>
    </source>
</evidence>
<dbReference type="GeneID" id="115268544"/>
<dbReference type="InterPro" id="IPR000477">
    <property type="entry name" value="RT_dom"/>
</dbReference>
<keyword evidence="9" id="KW-1185">Reference proteome</keyword>
<keyword evidence="4" id="KW-0862">Zinc</keyword>
<sequence length="669" mass="76756">MEDQLFKLPPFECDNVPITELRQSWFDYKRQFEYIAAAMSKKSKKRLKSIFLAVAGRQLQRVYESLPNANHETTEDDGDDFENVIQRLDNYFAPKRHDTFERHAFWTQKPVTGETLDKFLLRAKVLATKCQFGTTERESRDAAVIDKIVMLAPPELRRKILEKPNINLDELTNLVNTHLSIQHQVRELNQHASSAGNMLETSRGSTFVNKISNTNDKSRWTQSYQVSDCSRCGNRPHKPEENCPAKNVKCHNCDAIGHFAKKCRGRIDKSGPKKRKSTDYQDHRRFKKPKINAVSANQLPESRAVKPEAHPQDSFIYAISDNHDELVWCKVGGVLIEMMIDSGSKYNIVDESTWQYIRNKNAFLKNGIIEKVNGPSPWVSPVVIVIKDNGDVRLCIDMRRVNTAIRREYHMIPTLDDLLARLNGSMWFSRLDIKDAYHQVELHESSRHITTFITHLGMFRYTRLMFGICSASEHFQRIIEQLLSDCPNSFNFQDDIFIYGKTEAEHDAALQRVLHTLEAHNVVLNTKKCKFKVSETEFLGHDISQHGVKPTEDKIMAVQQFRSPRSAEEVRSFLGLVGYVGRFIPDLATKTFHLRQLTVTGQKFDWSSKHDIAFQNLKQAVCSAPVLGFFDNNRRTRVVADASPVGLGAVLLQFEDECDDKLLEIIAIV</sequence>
<keyword evidence="2" id="KW-0064">Aspartyl protease</keyword>
<dbReference type="PROSITE" id="PS50158">
    <property type="entry name" value="ZF_CCHC"/>
    <property type="match status" value="1"/>
</dbReference>
<keyword evidence="3" id="KW-0238">DNA-binding</keyword>
<dbReference type="CDD" id="cd01647">
    <property type="entry name" value="RT_LTR"/>
    <property type="match status" value="1"/>
</dbReference>
<accession>A0ABM1Z2P1</accession>
<evidence type="ECO:0000256" key="3">
    <source>
        <dbReference type="ARBA" id="ARBA00023125"/>
    </source>
</evidence>
<dbReference type="InterPro" id="IPR001878">
    <property type="entry name" value="Znf_CCHC"/>
</dbReference>
<organism evidence="8 9">
    <name type="scientific">Aedes albopictus</name>
    <name type="common">Asian tiger mosquito</name>
    <name type="synonym">Stegomyia albopicta</name>
    <dbReference type="NCBI Taxonomy" id="7160"/>
    <lineage>
        <taxon>Eukaryota</taxon>
        <taxon>Metazoa</taxon>
        <taxon>Ecdysozoa</taxon>
        <taxon>Arthropoda</taxon>
        <taxon>Hexapoda</taxon>
        <taxon>Insecta</taxon>
        <taxon>Pterygota</taxon>
        <taxon>Neoptera</taxon>
        <taxon>Endopterygota</taxon>
        <taxon>Diptera</taxon>
        <taxon>Nematocera</taxon>
        <taxon>Culicoidea</taxon>
        <taxon>Culicidae</taxon>
        <taxon>Culicinae</taxon>
        <taxon>Aedini</taxon>
        <taxon>Aedes</taxon>
        <taxon>Stegomyia</taxon>
    </lineage>
</organism>
<evidence type="ECO:0000256" key="5">
    <source>
        <dbReference type="SAM" id="MobiDB-lite"/>
    </source>
</evidence>
<feature type="domain" description="CCHC-type" evidence="6">
    <location>
        <begin position="249"/>
        <end position="264"/>
    </location>
</feature>
<dbReference type="SUPFAM" id="SSF57756">
    <property type="entry name" value="Retrovirus zinc finger-like domains"/>
    <property type="match status" value="1"/>
</dbReference>
<dbReference type="InterPro" id="IPR036875">
    <property type="entry name" value="Znf_CCHC_sf"/>
</dbReference>
<dbReference type="Pfam" id="PF17919">
    <property type="entry name" value="RT_RNaseH_2"/>
    <property type="match status" value="1"/>
</dbReference>
<keyword evidence="1" id="KW-0645">Protease</keyword>
<dbReference type="Proteomes" id="UP000069940">
    <property type="component" value="Unassembled WGS sequence"/>
</dbReference>
<dbReference type="InterPro" id="IPR043128">
    <property type="entry name" value="Rev_trsase/Diguanyl_cyclase"/>
</dbReference>
<name>A0ABM1Z2P1_AEDAL</name>
<keyword evidence="4" id="KW-0479">Metal-binding</keyword>
<reference evidence="8" key="2">
    <citation type="submission" date="2025-05" db="UniProtKB">
        <authorList>
            <consortium name="EnsemblMetazoa"/>
        </authorList>
    </citation>
    <scope>IDENTIFICATION</scope>
    <source>
        <strain evidence="8">Foshan</strain>
    </source>
</reference>
<evidence type="ECO:0000259" key="7">
    <source>
        <dbReference type="PROSITE" id="PS50878"/>
    </source>
</evidence>
<dbReference type="Gene3D" id="4.10.60.10">
    <property type="entry name" value="Zinc finger, CCHC-type"/>
    <property type="match status" value="1"/>
</dbReference>
<evidence type="ECO:0000313" key="9">
    <source>
        <dbReference type="Proteomes" id="UP000069940"/>
    </source>
</evidence>
<dbReference type="PANTHER" id="PTHR37984:SF11">
    <property type="entry name" value="INTEGRASE CATALYTIC DOMAIN-CONTAINING PROTEIN"/>
    <property type="match status" value="1"/>
</dbReference>
<dbReference type="Pfam" id="PF00078">
    <property type="entry name" value="RVT_1"/>
    <property type="match status" value="1"/>
</dbReference>
<feature type="compositionally biased region" description="Basic and acidic residues" evidence="5">
    <location>
        <begin position="266"/>
        <end position="283"/>
    </location>
</feature>
<evidence type="ECO:0000256" key="1">
    <source>
        <dbReference type="ARBA" id="ARBA00022670"/>
    </source>
</evidence>
<proteinExistence type="predicted"/>
<dbReference type="Gene3D" id="3.30.70.270">
    <property type="match status" value="2"/>
</dbReference>
<dbReference type="EnsemblMetazoa" id="AALFPA23_014452.R21001">
    <property type="protein sequence ID" value="AALFPA23_014452.P21001"/>
    <property type="gene ID" value="AALFPA23_014452"/>
</dbReference>
<evidence type="ECO:0000259" key="6">
    <source>
        <dbReference type="PROSITE" id="PS50158"/>
    </source>
</evidence>